<feature type="region of interest" description="Interaction with tRNA" evidence="9">
    <location>
        <begin position="151"/>
        <end position="153"/>
    </location>
</feature>
<evidence type="ECO:0000256" key="1">
    <source>
        <dbReference type="ARBA" id="ARBA00022555"/>
    </source>
</evidence>
<dbReference type="Gene3D" id="3.40.50.620">
    <property type="entry name" value="HUPs"/>
    <property type="match status" value="1"/>
</dbReference>
<evidence type="ECO:0000256" key="7">
    <source>
        <dbReference type="ARBA" id="ARBA00023157"/>
    </source>
</evidence>
<feature type="domain" description="tRNA-specific 2-thiouridylase MnmA-like central" evidence="11">
    <location>
        <begin position="209"/>
        <end position="277"/>
    </location>
</feature>
<evidence type="ECO:0000259" key="10">
    <source>
        <dbReference type="Pfam" id="PF20258"/>
    </source>
</evidence>
<organism evidence="12 13">
    <name type="scientific">Acinetobacter cumulans</name>
    <dbReference type="NCBI Taxonomy" id="2136182"/>
    <lineage>
        <taxon>Bacteria</taxon>
        <taxon>Pseudomonadati</taxon>
        <taxon>Pseudomonadota</taxon>
        <taxon>Gammaproteobacteria</taxon>
        <taxon>Moraxellales</taxon>
        <taxon>Moraxellaceae</taxon>
        <taxon>Acinetobacter</taxon>
    </lineage>
</organism>
<evidence type="ECO:0000259" key="11">
    <source>
        <dbReference type="Pfam" id="PF20259"/>
    </source>
</evidence>
<feature type="active site" description="Cysteine persulfide intermediate" evidence="9">
    <location>
        <position position="201"/>
    </location>
</feature>
<dbReference type="HAMAP" id="MF_00144">
    <property type="entry name" value="tRNA_thiouridyl_MnmA"/>
    <property type="match status" value="1"/>
</dbReference>
<dbReference type="InterPro" id="IPR046885">
    <property type="entry name" value="MnmA-like_C"/>
</dbReference>
<comment type="catalytic activity">
    <reaction evidence="8 9">
        <text>S-sulfanyl-L-cysteinyl-[protein] + uridine(34) in tRNA + AH2 + ATP = 2-thiouridine(34) in tRNA + L-cysteinyl-[protein] + A + AMP + diphosphate + H(+)</text>
        <dbReference type="Rhea" id="RHEA:47032"/>
        <dbReference type="Rhea" id="RHEA-COMP:10131"/>
        <dbReference type="Rhea" id="RHEA-COMP:11726"/>
        <dbReference type="Rhea" id="RHEA-COMP:11727"/>
        <dbReference type="Rhea" id="RHEA-COMP:11728"/>
        <dbReference type="ChEBI" id="CHEBI:13193"/>
        <dbReference type="ChEBI" id="CHEBI:15378"/>
        <dbReference type="ChEBI" id="CHEBI:17499"/>
        <dbReference type="ChEBI" id="CHEBI:29950"/>
        <dbReference type="ChEBI" id="CHEBI:30616"/>
        <dbReference type="ChEBI" id="CHEBI:33019"/>
        <dbReference type="ChEBI" id="CHEBI:61963"/>
        <dbReference type="ChEBI" id="CHEBI:65315"/>
        <dbReference type="ChEBI" id="CHEBI:87170"/>
        <dbReference type="ChEBI" id="CHEBI:456215"/>
        <dbReference type="EC" id="2.8.1.13"/>
    </reaction>
</comment>
<dbReference type="SUPFAM" id="SSF52402">
    <property type="entry name" value="Adenine nucleotide alpha hydrolases-like"/>
    <property type="match status" value="1"/>
</dbReference>
<keyword evidence="3 9" id="KW-0819">tRNA processing</keyword>
<gene>
    <name evidence="9 12" type="primary">mnmA</name>
    <name evidence="12" type="ORF">D9K79_06110</name>
</gene>
<dbReference type="Gene3D" id="2.40.30.10">
    <property type="entry name" value="Translation factors"/>
    <property type="match status" value="1"/>
</dbReference>
<evidence type="ECO:0000256" key="3">
    <source>
        <dbReference type="ARBA" id="ARBA00022694"/>
    </source>
</evidence>
<dbReference type="InterPro" id="IPR004506">
    <property type="entry name" value="MnmA-like"/>
</dbReference>
<evidence type="ECO:0000256" key="6">
    <source>
        <dbReference type="ARBA" id="ARBA00022884"/>
    </source>
</evidence>
<feature type="binding site" evidence="9">
    <location>
        <begin position="8"/>
        <end position="15"/>
    </location>
    <ligand>
        <name>ATP</name>
        <dbReference type="ChEBI" id="CHEBI:30616"/>
    </ligand>
</feature>
<dbReference type="RefSeq" id="WP_106984747.1">
    <property type="nucleotide sequence ID" value="NZ_CP035934.2"/>
</dbReference>
<reference evidence="12 13" key="1">
    <citation type="submission" date="2018-09" db="EMBL/GenBank/DDBJ databases">
        <title>The draft genome of Acinetobacter sp. strains.</title>
        <authorList>
            <person name="Qin J."/>
            <person name="Feng Y."/>
            <person name="Zong Z."/>
        </authorList>
    </citation>
    <scope>NUCLEOTIDE SEQUENCE [LARGE SCALE GENOMIC DNA]</scope>
    <source>
        <strain evidence="12 13">WCHAc060001</strain>
    </source>
</reference>
<dbReference type="EMBL" id="RCHE01000010">
    <property type="protein sequence ID" value="RLL47590.1"/>
    <property type="molecule type" value="Genomic_DNA"/>
</dbReference>
<comment type="subcellular location">
    <subcellularLocation>
        <location evidence="9">Cytoplasm</location>
    </subcellularLocation>
</comment>
<feature type="region of interest" description="Interaction with tRNA" evidence="9">
    <location>
        <begin position="315"/>
        <end position="316"/>
    </location>
</feature>
<dbReference type="Pfam" id="PF03054">
    <property type="entry name" value="tRNA_Me_trans"/>
    <property type="match status" value="1"/>
</dbReference>
<comment type="caution">
    <text evidence="9">Lacks conserved residue(s) required for the propagation of feature annotation.</text>
</comment>
<evidence type="ECO:0000256" key="2">
    <source>
        <dbReference type="ARBA" id="ARBA00022679"/>
    </source>
</evidence>
<feature type="site" description="Interaction with tRNA" evidence="9">
    <location>
        <position position="350"/>
    </location>
</feature>
<evidence type="ECO:0000313" key="13">
    <source>
        <dbReference type="Proteomes" id="UP000273105"/>
    </source>
</evidence>
<dbReference type="NCBIfam" id="TIGR00420">
    <property type="entry name" value="trmU"/>
    <property type="match status" value="1"/>
</dbReference>
<keyword evidence="7" id="KW-1015">Disulfide bond</keyword>
<name>A0ABX9U7N5_9GAMM</name>
<keyword evidence="5 9" id="KW-0067">ATP-binding</keyword>
<feature type="domain" description="tRNA-specific 2-thiouridylase MnmA-like C-terminal" evidence="10">
    <location>
        <begin position="289"/>
        <end position="366"/>
    </location>
</feature>
<sequence>MQQRVIVGMSGGVDSSVSAALLLQQGYQVEGLFMKNWEEDDGTEYCTAMDDLADAQAVCDKIGIKLHTANFAMEYWDRVFEHFLAEYAAGRTPNPDILCNKEIKFRAFLDHAVNLGADFIATGHYCRRGETLKNSRGEEYASLLRGVDNNKDQTYFLHAVHGREINKTLFPVGEIEKPQVRKIAEELGLATAKKKDSTGICFIGERRFNDFLKQYLPAQPGKIVLEDGKEVGDHHGLMYYTLGQRGGIGIGGMKGVAEGAWFVLHKDIEGNRLVVGQGHEHPLMQSTILWSEAIDWVAGEQEIPETGFRCTAKTRYRQGDQACTLYKDPDAPNGVRVEFDEAQRAVTPGQSVVFYAGEVCLGGGVIHHTNAPKPDFIQ</sequence>
<keyword evidence="13" id="KW-1185">Reference proteome</keyword>
<keyword evidence="2 9" id="KW-0808">Transferase</keyword>
<dbReference type="InterPro" id="IPR023382">
    <property type="entry name" value="MnmA-like_central_sf"/>
</dbReference>
<protein>
    <recommendedName>
        <fullName evidence="9">tRNA-specific 2-thiouridylase MnmA</fullName>
        <ecNumber evidence="9">2.8.1.13</ecNumber>
    </recommendedName>
</protein>
<evidence type="ECO:0000256" key="4">
    <source>
        <dbReference type="ARBA" id="ARBA00022741"/>
    </source>
</evidence>
<keyword evidence="9" id="KW-0963">Cytoplasm</keyword>
<dbReference type="Proteomes" id="UP000273105">
    <property type="component" value="Unassembled WGS sequence"/>
</dbReference>
<dbReference type="GO" id="GO:0103016">
    <property type="term" value="F:tRNA-uridine 2-sulfurtransferase activity"/>
    <property type="evidence" value="ECO:0007669"/>
    <property type="project" value="UniProtKB-EC"/>
</dbReference>
<dbReference type="NCBIfam" id="NF001138">
    <property type="entry name" value="PRK00143.1"/>
    <property type="match status" value="1"/>
</dbReference>
<feature type="region of interest" description="Interaction with target base in tRNA" evidence="9">
    <location>
        <begin position="94"/>
        <end position="96"/>
    </location>
</feature>
<evidence type="ECO:0000256" key="5">
    <source>
        <dbReference type="ARBA" id="ARBA00022840"/>
    </source>
</evidence>
<feature type="binding site" evidence="9">
    <location>
        <position position="34"/>
    </location>
    <ligand>
        <name>ATP</name>
        <dbReference type="ChEBI" id="CHEBI:30616"/>
    </ligand>
</feature>
<dbReference type="InterPro" id="IPR014729">
    <property type="entry name" value="Rossmann-like_a/b/a_fold"/>
</dbReference>
<comment type="function">
    <text evidence="9">Catalyzes the 2-thiolation of uridine at the wobble position (U34) of tRNA, leading to the formation of s(2)U34.</text>
</comment>
<comment type="caution">
    <text evidence="12">The sequence shown here is derived from an EMBL/GenBank/DDBJ whole genome shotgun (WGS) entry which is preliminary data.</text>
</comment>
<comment type="similarity">
    <text evidence="9">Belongs to the MnmA/TRMU family.</text>
</comment>
<accession>A0ABX9U7N5</accession>
<feature type="binding site" evidence="9">
    <location>
        <position position="123"/>
    </location>
    <ligand>
        <name>ATP</name>
        <dbReference type="ChEBI" id="CHEBI:30616"/>
    </ligand>
</feature>
<dbReference type="PANTHER" id="PTHR11933:SF5">
    <property type="entry name" value="MITOCHONDRIAL TRNA-SPECIFIC 2-THIOURIDYLASE 1"/>
    <property type="match status" value="1"/>
</dbReference>
<proteinExistence type="inferred from homology"/>
<feature type="site" description="Interaction with tRNA" evidence="9">
    <location>
        <position position="124"/>
    </location>
</feature>
<evidence type="ECO:0000256" key="8">
    <source>
        <dbReference type="ARBA" id="ARBA00051542"/>
    </source>
</evidence>
<dbReference type="EC" id="2.8.1.13" evidence="9"/>
<dbReference type="Gene3D" id="2.30.30.280">
    <property type="entry name" value="Adenine nucleotide alpha hydrolases-like domains"/>
    <property type="match status" value="1"/>
</dbReference>
<dbReference type="CDD" id="cd01998">
    <property type="entry name" value="MnmA_TRMU-like"/>
    <property type="match status" value="1"/>
</dbReference>
<dbReference type="PANTHER" id="PTHR11933">
    <property type="entry name" value="TRNA 5-METHYLAMINOMETHYL-2-THIOURIDYLATE -METHYLTRANSFERASE"/>
    <property type="match status" value="1"/>
</dbReference>
<keyword evidence="1 9" id="KW-0820">tRNA-binding</keyword>
<keyword evidence="4 9" id="KW-0547">Nucleotide-binding</keyword>
<evidence type="ECO:0000313" key="12">
    <source>
        <dbReference type="EMBL" id="RLL47590.1"/>
    </source>
</evidence>
<feature type="active site" description="Nucleophile" evidence="9">
    <location>
        <position position="99"/>
    </location>
</feature>
<dbReference type="InterPro" id="IPR046884">
    <property type="entry name" value="MnmA-like_central"/>
</dbReference>
<dbReference type="Pfam" id="PF20258">
    <property type="entry name" value="tRNA_Me_trans_C"/>
    <property type="match status" value="1"/>
</dbReference>
<keyword evidence="6 9" id="KW-0694">RNA-binding</keyword>
<dbReference type="Pfam" id="PF20259">
    <property type="entry name" value="tRNA_Me_trans_M"/>
    <property type="match status" value="1"/>
</dbReference>
<evidence type="ECO:0000256" key="9">
    <source>
        <dbReference type="HAMAP-Rule" id="MF_00144"/>
    </source>
</evidence>